<dbReference type="FunFam" id="2.40.30.130:FF:000001">
    <property type="entry name" value="Alanine--tRNA ligase"/>
    <property type="match status" value="1"/>
</dbReference>
<evidence type="ECO:0000313" key="15">
    <source>
        <dbReference type="EMBL" id="PMP67845.1"/>
    </source>
</evidence>
<organism evidence="15 16">
    <name type="scientific">Caldisericum exile</name>
    <dbReference type="NCBI Taxonomy" id="693075"/>
    <lineage>
        <taxon>Bacteria</taxon>
        <taxon>Pseudomonadati</taxon>
        <taxon>Caldisericota/Cryosericota group</taxon>
        <taxon>Caldisericota</taxon>
        <taxon>Caldisericia</taxon>
        <taxon>Caldisericales</taxon>
        <taxon>Caldisericaceae</taxon>
        <taxon>Caldisericum</taxon>
    </lineage>
</organism>
<dbReference type="Pfam" id="PF07973">
    <property type="entry name" value="tRNA_SAD"/>
    <property type="match status" value="1"/>
</dbReference>
<evidence type="ECO:0000256" key="9">
    <source>
        <dbReference type="ARBA" id="ARBA00022884"/>
    </source>
</evidence>
<proteinExistence type="inferred from homology"/>
<dbReference type="InterPro" id="IPR018165">
    <property type="entry name" value="Ala-tRNA-synth_IIc_core"/>
</dbReference>
<reference evidence="15 16" key="1">
    <citation type="submission" date="2018-01" db="EMBL/GenBank/DDBJ databases">
        <title>Metagenomic assembled genomes from two thermal pools in the Uzon Caldera, Kamchatka, Russia.</title>
        <authorList>
            <person name="Wilkins L."/>
            <person name="Ettinger C."/>
        </authorList>
    </citation>
    <scope>NUCLEOTIDE SEQUENCE [LARGE SCALE GENOMIC DNA]</scope>
    <source>
        <strain evidence="15">ZAV-07</strain>
    </source>
</reference>
<comment type="catalytic activity">
    <reaction evidence="12">
        <text>tRNA(Ala) + L-alanine + ATP = L-alanyl-tRNA(Ala) + AMP + diphosphate</text>
        <dbReference type="Rhea" id="RHEA:12540"/>
        <dbReference type="Rhea" id="RHEA-COMP:9657"/>
        <dbReference type="Rhea" id="RHEA-COMP:9923"/>
        <dbReference type="ChEBI" id="CHEBI:30616"/>
        <dbReference type="ChEBI" id="CHEBI:33019"/>
        <dbReference type="ChEBI" id="CHEBI:57972"/>
        <dbReference type="ChEBI" id="CHEBI:78442"/>
        <dbReference type="ChEBI" id="CHEBI:78497"/>
        <dbReference type="ChEBI" id="CHEBI:456215"/>
        <dbReference type="EC" id="6.1.1.7"/>
    </reaction>
</comment>
<gene>
    <name evidence="12" type="primary">alaS</name>
    <name evidence="15" type="ORF">C0189_02385</name>
</gene>
<dbReference type="SUPFAM" id="SSF55186">
    <property type="entry name" value="ThrRS/AlaRS common domain"/>
    <property type="match status" value="1"/>
</dbReference>
<dbReference type="GO" id="GO:0006419">
    <property type="term" value="P:alanyl-tRNA aminoacylation"/>
    <property type="evidence" value="ECO:0007669"/>
    <property type="project" value="UniProtKB-UniRule"/>
</dbReference>
<keyword evidence="12" id="KW-0963">Cytoplasm</keyword>
<dbReference type="AlphaFoldDB" id="A0A2J6WEU7"/>
<dbReference type="InterPro" id="IPR023033">
    <property type="entry name" value="Ala_tRNA_ligase_euk/bac"/>
</dbReference>
<evidence type="ECO:0000256" key="10">
    <source>
        <dbReference type="ARBA" id="ARBA00022917"/>
    </source>
</evidence>
<keyword evidence="10 12" id="KW-0648">Protein biosynthesis</keyword>
<feature type="binding site" evidence="12">
    <location>
        <position position="559"/>
    </location>
    <ligand>
        <name>Zn(2+)</name>
        <dbReference type="ChEBI" id="CHEBI:29105"/>
    </ligand>
</feature>
<dbReference type="Gene3D" id="2.40.30.130">
    <property type="match status" value="1"/>
</dbReference>
<dbReference type="InterPro" id="IPR018162">
    <property type="entry name" value="Ala-tRNA-ligase_IIc_anticod-bd"/>
</dbReference>
<comment type="domain">
    <text evidence="12">Consists of three domains; the N-terminal catalytic domain, the editing domain and the C-terminal C-Ala domain. The editing domain removes incorrectly charged amino acids, while the C-Ala domain, along with tRNA(Ala), serves as a bridge to cooperatively bring together the editing and aminoacylation centers thus stimulating deacylation of misacylated tRNAs.</text>
</comment>
<protein>
    <recommendedName>
        <fullName evidence="12">Alanine--tRNA ligase</fullName>
        <ecNumber evidence="12">6.1.1.7</ecNumber>
    </recommendedName>
    <alternativeName>
        <fullName evidence="12">Alanyl-tRNA synthetase</fullName>
        <shortName evidence="12">AlaRS</shortName>
    </alternativeName>
</protein>
<comment type="function">
    <text evidence="12">Catalyzes the attachment of alanine to tRNA(Ala) in a two-step reaction: alanine is first activated by ATP to form Ala-AMP and then transferred to the acceptor end of tRNA(Ala). Also edits incorrectly charged Ser-tRNA(Ala) and Gly-tRNA(Ala) via its editing domain.</text>
</comment>
<keyword evidence="13" id="KW-0175">Coiled coil</keyword>
<dbReference type="Gene3D" id="6.10.250.550">
    <property type="match status" value="1"/>
</dbReference>
<feature type="binding site" evidence="12">
    <location>
        <position position="661"/>
    </location>
    <ligand>
        <name>Zn(2+)</name>
        <dbReference type="ChEBI" id="CHEBI:29105"/>
    </ligand>
</feature>
<dbReference type="NCBIfam" id="TIGR00344">
    <property type="entry name" value="alaS"/>
    <property type="match status" value="1"/>
</dbReference>
<dbReference type="CDD" id="cd00673">
    <property type="entry name" value="AlaRS_core"/>
    <property type="match status" value="1"/>
</dbReference>
<keyword evidence="4 12" id="KW-0436">Ligase</keyword>
<dbReference type="PANTHER" id="PTHR11777:SF9">
    <property type="entry name" value="ALANINE--TRNA LIGASE, CYTOPLASMIC"/>
    <property type="match status" value="1"/>
</dbReference>
<evidence type="ECO:0000256" key="5">
    <source>
        <dbReference type="ARBA" id="ARBA00022723"/>
    </source>
</evidence>
<dbReference type="GO" id="GO:0002161">
    <property type="term" value="F:aminoacyl-tRNA deacylase activity"/>
    <property type="evidence" value="ECO:0007669"/>
    <property type="project" value="TreeGrafter"/>
</dbReference>
<dbReference type="Gene3D" id="3.30.980.10">
    <property type="entry name" value="Threonyl-trna Synthetase, Chain A, domain 2"/>
    <property type="match status" value="1"/>
</dbReference>
<evidence type="ECO:0000256" key="2">
    <source>
        <dbReference type="ARBA" id="ARBA00008226"/>
    </source>
</evidence>
<dbReference type="FunFam" id="3.30.930.10:FF:000004">
    <property type="entry name" value="Alanine--tRNA ligase"/>
    <property type="match status" value="1"/>
</dbReference>
<keyword evidence="7 12" id="KW-0862">Zinc</keyword>
<evidence type="ECO:0000256" key="4">
    <source>
        <dbReference type="ARBA" id="ARBA00022598"/>
    </source>
</evidence>
<sequence>MNSRDIREGFLKYFESKGHLRLKSFPLVPQDPTLLFTAAGMVPLKSYFLGEEIPPSRRITTVQKCVRTNDIENVGNTPRHHTFFEMLGNFSIGDYFKEEAIAFAMEFILDFLKLPKDRLWVTIYKDDLETKEIWKKHGIPEDRIIPLGEEDNFWMMGPVGPCGPCSEIYYDRGAINEKEEAELPGSSERRFLEFWNLVFTQYDRQIDGTLKPLPRKNIDTGMGLERITSIIEGVDSDFETDLFMPIIEHIEKLSGVAYKTSEKSIRAMRAISDHARAATFLIGDHVIPSNEKRGYVLRRLIRRAMLFGRSINLTEPFLYKLAQTVSDLMGDIYPEVRENLTYIQSVLKDEETKFNSTLKDGLYYLDNVIEDFKKKGIKEIPGDVVFYLYDTLGVPVEITELALKEVGFTYNKERFEELLENQKEKARASFKGSEAFLERVSFGAVKNIVGNVEFVGYDTLETVATLKSIIVDGNLVESTKDTHAVLVFDKTPFYAEKGGQVGDTGTIKGENFEFEVYDTQAPVEGLIVHIGKLKGFAKIGDIATLTVNSLRRQAIKRAHTSTHILQAVLRRHYGENVMQQGSEVKDDEFRFDFNFQGTFEPEELFNIEREINEIVLRNHKVNVHIMPFSKAKEFGALAFFEEKYGEVVRVIEVEGISKELCGGTHVSNTTEIGLVVLMQPKTVASGIKRIEGLTGLKAYDYLINKRKLINILESTLKTQEDKLVRRSEEIQIRVKELEKELTNLKSKILEGTIKNLKPTIKIKEIPLYVYDFNEGTLNDLRKAYDLSKKFLKVGTVIFVSKFNGTSFILVGSLDDKLSSLEVLEKVKDVIPLKGGGNERIAQGSFDGKIEVEKIINVLGG</sequence>
<accession>A0A2J6WEU7</accession>
<feature type="domain" description="Alanyl-transfer RNA synthetases family profile" evidence="14">
    <location>
        <begin position="1"/>
        <end position="704"/>
    </location>
</feature>
<feature type="coiled-coil region" evidence="13">
    <location>
        <begin position="720"/>
        <end position="754"/>
    </location>
</feature>
<comment type="cofactor">
    <cofactor evidence="12">
        <name>Zn(2+)</name>
        <dbReference type="ChEBI" id="CHEBI:29105"/>
    </cofactor>
    <text evidence="12">Binds 1 zinc ion per subunit.</text>
</comment>
<dbReference type="PANTHER" id="PTHR11777">
    <property type="entry name" value="ALANYL-TRNA SYNTHETASE"/>
    <property type="match status" value="1"/>
</dbReference>
<evidence type="ECO:0000256" key="12">
    <source>
        <dbReference type="HAMAP-Rule" id="MF_00036"/>
    </source>
</evidence>
<keyword evidence="11 12" id="KW-0030">Aminoacyl-tRNA synthetase</keyword>
<evidence type="ECO:0000256" key="7">
    <source>
        <dbReference type="ARBA" id="ARBA00022833"/>
    </source>
</evidence>
<keyword evidence="9 12" id="KW-0694">RNA-binding</keyword>
<dbReference type="InterPro" id="IPR050058">
    <property type="entry name" value="Ala-tRNA_ligase"/>
</dbReference>
<dbReference type="PRINTS" id="PR00980">
    <property type="entry name" value="TRNASYNTHALA"/>
</dbReference>
<evidence type="ECO:0000256" key="11">
    <source>
        <dbReference type="ARBA" id="ARBA00023146"/>
    </source>
</evidence>
<evidence type="ECO:0000256" key="3">
    <source>
        <dbReference type="ARBA" id="ARBA00022555"/>
    </source>
</evidence>
<dbReference type="GO" id="GO:0008270">
    <property type="term" value="F:zinc ion binding"/>
    <property type="evidence" value="ECO:0007669"/>
    <property type="project" value="UniProtKB-UniRule"/>
</dbReference>
<dbReference type="Gene3D" id="3.30.930.10">
    <property type="entry name" value="Bira Bifunctional Protein, Domain 2"/>
    <property type="match status" value="1"/>
</dbReference>
<evidence type="ECO:0000313" key="16">
    <source>
        <dbReference type="Proteomes" id="UP000237040"/>
    </source>
</evidence>
<dbReference type="GO" id="GO:0000049">
    <property type="term" value="F:tRNA binding"/>
    <property type="evidence" value="ECO:0007669"/>
    <property type="project" value="UniProtKB-KW"/>
</dbReference>
<dbReference type="SUPFAM" id="SSF101353">
    <property type="entry name" value="Putative anticodon-binding domain of alanyl-tRNA synthetase (AlaRS)"/>
    <property type="match status" value="1"/>
</dbReference>
<dbReference type="GO" id="GO:0005829">
    <property type="term" value="C:cytosol"/>
    <property type="evidence" value="ECO:0007669"/>
    <property type="project" value="TreeGrafter"/>
</dbReference>
<dbReference type="InterPro" id="IPR002318">
    <property type="entry name" value="Ala-tRNA-lgiase_IIc"/>
</dbReference>
<dbReference type="HAMAP" id="MF_00036_B">
    <property type="entry name" value="Ala_tRNA_synth_B"/>
    <property type="match status" value="1"/>
</dbReference>
<comment type="subcellular location">
    <subcellularLocation>
        <location evidence="1 12">Cytoplasm</location>
    </subcellularLocation>
</comment>
<dbReference type="GO" id="GO:0004813">
    <property type="term" value="F:alanine-tRNA ligase activity"/>
    <property type="evidence" value="ECO:0007669"/>
    <property type="project" value="UniProtKB-UniRule"/>
</dbReference>
<dbReference type="InterPro" id="IPR018163">
    <property type="entry name" value="Thr/Ala-tRNA-synth_IIc_edit"/>
</dbReference>
<feature type="binding site" evidence="12">
    <location>
        <position position="563"/>
    </location>
    <ligand>
        <name>Zn(2+)</name>
        <dbReference type="ChEBI" id="CHEBI:29105"/>
    </ligand>
</feature>
<dbReference type="FunFam" id="3.30.980.10:FF:000004">
    <property type="entry name" value="Alanine--tRNA ligase, cytoplasmic"/>
    <property type="match status" value="1"/>
</dbReference>
<evidence type="ECO:0000256" key="6">
    <source>
        <dbReference type="ARBA" id="ARBA00022741"/>
    </source>
</evidence>
<dbReference type="EC" id="6.1.1.7" evidence="12"/>
<comment type="caution">
    <text evidence="15">The sequence shown here is derived from an EMBL/GenBank/DDBJ whole genome shotgun (WGS) entry which is preliminary data.</text>
</comment>
<comment type="similarity">
    <text evidence="2 12">Belongs to the class-II aminoacyl-tRNA synthetase family.</text>
</comment>
<dbReference type="InterPro" id="IPR018164">
    <property type="entry name" value="Ala-tRNA-synth_IIc_N"/>
</dbReference>
<dbReference type="EMBL" id="PNIL01000034">
    <property type="protein sequence ID" value="PMP67845.1"/>
    <property type="molecule type" value="Genomic_DNA"/>
</dbReference>
<dbReference type="Proteomes" id="UP000237040">
    <property type="component" value="Unassembled WGS sequence"/>
</dbReference>
<dbReference type="InterPro" id="IPR009000">
    <property type="entry name" value="Transl_B-barrel_sf"/>
</dbReference>
<keyword evidence="5 12" id="KW-0479">Metal-binding</keyword>
<dbReference type="InterPro" id="IPR045864">
    <property type="entry name" value="aa-tRNA-synth_II/BPL/LPL"/>
</dbReference>
<evidence type="ECO:0000256" key="1">
    <source>
        <dbReference type="ARBA" id="ARBA00004496"/>
    </source>
</evidence>
<evidence type="ECO:0000259" key="14">
    <source>
        <dbReference type="PROSITE" id="PS50860"/>
    </source>
</evidence>
<dbReference type="InterPro" id="IPR012947">
    <property type="entry name" value="tRNA_SAD"/>
</dbReference>
<dbReference type="SUPFAM" id="SSF55681">
    <property type="entry name" value="Class II aaRS and biotin synthetases"/>
    <property type="match status" value="1"/>
</dbReference>
<dbReference type="SUPFAM" id="SSF50447">
    <property type="entry name" value="Translation proteins"/>
    <property type="match status" value="1"/>
</dbReference>
<keyword evidence="6 12" id="KW-0547">Nucleotide-binding</keyword>
<dbReference type="GO" id="GO:0005524">
    <property type="term" value="F:ATP binding"/>
    <property type="evidence" value="ECO:0007669"/>
    <property type="project" value="UniProtKB-UniRule"/>
</dbReference>
<keyword evidence="3 12" id="KW-0820">tRNA-binding</keyword>
<keyword evidence="8 12" id="KW-0067">ATP-binding</keyword>
<evidence type="ECO:0000256" key="8">
    <source>
        <dbReference type="ARBA" id="ARBA00022840"/>
    </source>
</evidence>
<evidence type="ECO:0000256" key="13">
    <source>
        <dbReference type="SAM" id="Coils"/>
    </source>
</evidence>
<dbReference type="SMART" id="SM00863">
    <property type="entry name" value="tRNA_SAD"/>
    <property type="match status" value="1"/>
</dbReference>
<dbReference type="Pfam" id="PF01411">
    <property type="entry name" value="tRNA-synt_2c"/>
    <property type="match status" value="1"/>
</dbReference>
<dbReference type="FunFam" id="3.30.54.20:FF:000001">
    <property type="entry name" value="Alanine--tRNA ligase"/>
    <property type="match status" value="1"/>
</dbReference>
<name>A0A2J6WEU7_9BACT</name>
<feature type="binding site" evidence="12">
    <location>
        <position position="665"/>
    </location>
    <ligand>
        <name>Zn(2+)</name>
        <dbReference type="ChEBI" id="CHEBI:29105"/>
    </ligand>
</feature>
<dbReference type="PROSITE" id="PS50860">
    <property type="entry name" value="AA_TRNA_LIGASE_II_ALA"/>
    <property type="match status" value="1"/>
</dbReference>
<dbReference type="Gene3D" id="3.30.54.20">
    <property type="match status" value="1"/>
</dbReference>